<evidence type="ECO:0008006" key="5">
    <source>
        <dbReference type="Google" id="ProtNLM"/>
    </source>
</evidence>
<gene>
    <name evidence="2" type="ORF">ALP92_02561</name>
    <name evidence="1" type="ORF">ALQ36_00231</name>
</gene>
<dbReference type="CDD" id="cd09117">
    <property type="entry name" value="PLDc_Bfil_DEXD_like"/>
    <property type="match status" value="1"/>
</dbReference>
<dbReference type="Proteomes" id="UP000281350">
    <property type="component" value="Unassembled WGS sequence"/>
</dbReference>
<sequence length="398" mass="45608">MTLDLYCMELLLLPRRSGPDLQDIYRRALRESSHLYIVSAYLTSWDGKLKLGDQCESFTFIVGKDFGITRKVACENVLKWLPADRQVNFLAAEAINGFHPKAVFWRELDGTCHALVGSSNLSKAAFSTNYEANGYSEISEKYFTVAEQWITDLAGKCVTLDIHWLSRYREATQPRKPNRPDICDEIDLDNGVFDLVLPDPQPLKRYEALLERRRSQMRKFEQVRPSLEALFRKSAKVKVWDDSQNLKFYSEINTFWSFPTGARFQGLGWERQGRGSNFQEFARSLVHIIDASELPRDGVVGREIDRLHDLGVSTRGALLSEMLCQFFPTQYHVLDRPVREWLRDTGVAKIKGASEGANYLRSARLLRTALSLAKRYPAKNIAELDAVIWLAKNPEAQF</sequence>
<dbReference type="Gene3D" id="3.30.870.10">
    <property type="entry name" value="Endonuclease Chain A"/>
    <property type="match status" value="1"/>
</dbReference>
<evidence type="ECO:0000313" key="1">
    <source>
        <dbReference type="EMBL" id="RMO69962.1"/>
    </source>
</evidence>
<dbReference type="EMBL" id="RBRQ01000018">
    <property type="protein sequence ID" value="RMR15324.1"/>
    <property type="molecule type" value="Genomic_DNA"/>
</dbReference>
<protein>
    <recommendedName>
        <fullName evidence="5">Phospholipase D-like domain-containing protein</fullName>
    </recommendedName>
</protein>
<evidence type="ECO:0000313" key="2">
    <source>
        <dbReference type="EMBL" id="RMR15324.1"/>
    </source>
</evidence>
<dbReference type="Proteomes" id="UP000276615">
    <property type="component" value="Unassembled WGS sequence"/>
</dbReference>
<accession>A0A3M3XIP9</accession>
<name>A0A3M3XIP9_9PSED</name>
<comment type="caution">
    <text evidence="1">The sequence shown here is derived from an EMBL/GenBank/DDBJ whole genome shotgun (WGS) entry which is preliminary data.</text>
</comment>
<evidence type="ECO:0000313" key="3">
    <source>
        <dbReference type="Proteomes" id="UP000276615"/>
    </source>
</evidence>
<reference evidence="3 4" key="1">
    <citation type="submission" date="2018-08" db="EMBL/GenBank/DDBJ databases">
        <title>Recombination of ecologically and evolutionarily significant loci maintains genetic cohesion in the Pseudomonas syringae species complex.</title>
        <authorList>
            <person name="Dillon M."/>
            <person name="Thakur S."/>
            <person name="Almeida R.N.D."/>
            <person name="Weir B.S."/>
            <person name="Guttman D.S."/>
        </authorList>
    </citation>
    <scope>NUCLEOTIDE SEQUENCE [LARGE SCALE GENOMIC DNA]</scope>
    <source>
        <strain evidence="1 4">ICMP 2732</strain>
        <strain evidence="2 3">ICMP 8670</strain>
    </source>
</reference>
<organism evidence="1 4">
    <name type="scientific">Pseudomonas syringae pv. primulae</name>
    <dbReference type="NCBI Taxonomy" id="251707"/>
    <lineage>
        <taxon>Bacteria</taxon>
        <taxon>Pseudomonadati</taxon>
        <taxon>Pseudomonadota</taxon>
        <taxon>Gammaproteobacteria</taxon>
        <taxon>Pseudomonadales</taxon>
        <taxon>Pseudomonadaceae</taxon>
        <taxon>Pseudomonas</taxon>
    </lineage>
</organism>
<evidence type="ECO:0000313" key="4">
    <source>
        <dbReference type="Proteomes" id="UP000281350"/>
    </source>
</evidence>
<dbReference type="AlphaFoldDB" id="A0A3M3XIP9"/>
<proteinExistence type="predicted"/>
<dbReference type="EMBL" id="RBPY01000176">
    <property type="protein sequence ID" value="RMO69962.1"/>
    <property type="molecule type" value="Genomic_DNA"/>
</dbReference>